<reference evidence="1 2" key="1">
    <citation type="submission" date="2019-03" db="EMBL/GenBank/DDBJ databases">
        <title>First draft genome of Liparis tanakae, snailfish: a comprehensive survey of snailfish specific genes.</title>
        <authorList>
            <person name="Kim W."/>
            <person name="Song I."/>
            <person name="Jeong J.-H."/>
            <person name="Kim D."/>
            <person name="Kim S."/>
            <person name="Ryu S."/>
            <person name="Song J.Y."/>
            <person name="Lee S.K."/>
        </authorList>
    </citation>
    <scope>NUCLEOTIDE SEQUENCE [LARGE SCALE GENOMIC DNA]</scope>
    <source>
        <tissue evidence="1">Muscle</tissue>
    </source>
</reference>
<accession>A0A4Z2I9U1</accession>
<proteinExistence type="predicted"/>
<protein>
    <submittedName>
        <fullName evidence="1">Uncharacterized protein</fullName>
    </submittedName>
</protein>
<sequence>MQPTGLRSNELAGCDDGWSFSTQSSPALRGLKVSQGSRAPSCQGCLSPFSFYPSLQQDGEIPDLHLNPYRCTPETSADTTLLTVAWGGVEKLLSGAGSI</sequence>
<dbReference type="EMBL" id="SRLO01000112">
    <property type="protein sequence ID" value="TNN74640.1"/>
    <property type="molecule type" value="Genomic_DNA"/>
</dbReference>
<dbReference type="AlphaFoldDB" id="A0A4Z2I9U1"/>
<comment type="caution">
    <text evidence="1">The sequence shown here is derived from an EMBL/GenBank/DDBJ whole genome shotgun (WGS) entry which is preliminary data.</text>
</comment>
<keyword evidence="2" id="KW-1185">Reference proteome</keyword>
<name>A0A4Z2I9U1_9TELE</name>
<gene>
    <name evidence="1" type="ORF">EYF80_015187</name>
</gene>
<organism evidence="1 2">
    <name type="scientific">Liparis tanakae</name>
    <name type="common">Tanaka's snailfish</name>
    <dbReference type="NCBI Taxonomy" id="230148"/>
    <lineage>
        <taxon>Eukaryota</taxon>
        <taxon>Metazoa</taxon>
        <taxon>Chordata</taxon>
        <taxon>Craniata</taxon>
        <taxon>Vertebrata</taxon>
        <taxon>Euteleostomi</taxon>
        <taxon>Actinopterygii</taxon>
        <taxon>Neopterygii</taxon>
        <taxon>Teleostei</taxon>
        <taxon>Neoteleostei</taxon>
        <taxon>Acanthomorphata</taxon>
        <taxon>Eupercaria</taxon>
        <taxon>Perciformes</taxon>
        <taxon>Cottioidei</taxon>
        <taxon>Cottales</taxon>
        <taxon>Liparidae</taxon>
        <taxon>Liparis</taxon>
    </lineage>
</organism>
<evidence type="ECO:0000313" key="2">
    <source>
        <dbReference type="Proteomes" id="UP000314294"/>
    </source>
</evidence>
<evidence type="ECO:0000313" key="1">
    <source>
        <dbReference type="EMBL" id="TNN74640.1"/>
    </source>
</evidence>
<dbReference type="Proteomes" id="UP000314294">
    <property type="component" value="Unassembled WGS sequence"/>
</dbReference>